<evidence type="ECO:0000313" key="4">
    <source>
        <dbReference type="Proteomes" id="UP000523545"/>
    </source>
</evidence>
<dbReference type="EMBL" id="JACCHK010000001">
    <property type="protein sequence ID" value="NYH41014.1"/>
    <property type="molecule type" value="Genomic_DNA"/>
</dbReference>
<dbReference type="InterPro" id="IPR002645">
    <property type="entry name" value="STAS_dom"/>
</dbReference>
<dbReference type="Gene3D" id="3.30.750.24">
    <property type="entry name" value="STAS domain"/>
    <property type="match status" value="1"/>
</dbReference>
<dbReference type="RefSeq" id="WP_179779074.1">
    <property type="nucleotide sequence ID" value="NZ_JACCHK010000001.1"/>
</dbReference>
<feature type="domain" description="STAS" evidence="2">
    <location>
        <begin position="23"/>
        <end position="102"/>
    </location>
</feature>
<dbReference type="InterPro" id="IPR036513">
    <property type="entry name" value="STAS_dom_sf"/>
</dbReference>
<protein>
    <submittedName>
        <fullName evidence="3">Anti-anti-sigma factor</fullName>
    </submittedName>
</protein>
<comment type="caution">
    <text evidence="3">The sequence shown here is derived from an EMBL/GenBank/DDBJ whole genome shotgun (WGS) entry which is preliminary data.</text>
</comment>
<proteinExistence type="predicted"/>
<dbReference type="PROSITE" id="PS50801">
    <property type="entry name" value="STAS"/>
    <property type="match status" value="1"/>
</dbReference>
<keyword evidence="4" id="KW-1185">Reference proteome</keyword>
<gene>
    <name evidence="3" type="ORF">HNR22_000741</name>
</gene>
<dbReference type="AlphaFoldDB" id="A0A7Y9WX01"/>
<dbReference type="Proteomes" id="UP000523545">
    <property type="component" value="Unassembled WGS sequence"/>
</dbReference>
<sequence length="150" mass="15891">MAQVFGEHFSITVLAAPDAPTALVRLAGEIDLAANSALTDVVDHLSTVAPTEVVVDLVGVSFACSTLPNFLARVHLSLPNRPALVVCRPTAKIRRLFDLTGMGQIATLRDSLPTSGPSEPNKGVRQLESEEDVAAHCPRPADRCGDQRVA</sequence>
<name>A0A7Y9WX01_9ACTN</name>
<evidence type="ECO:0000313" key="3">
    <source>
        <dbReference type="EMBL" id="NYH41014.1"/>
    </source>
</evidence>
<feature type="region of interest" description="Disordered" evidence="1">
    <location>
        <begin position="108"/>
        <end position="150"/>
    </location>
</feature>
<accession>A0A7Y9WX01</accession>
<feature type="compositionally biased region" description="Basic and acidic residues" evidence="1">
    <location>
        <begin position="139"/>
        <end position="150"/>
    </location>
</feature>
<dbReference type="SUPFAM" id="SSF52091">
    <property type="entry name" value="SpoIIaa-like"/>
    <property type="match status" value="1"/>
</dbReference>
<reference evidence="3 4" key="1">
    <citation type="submission" date="2020-07" db="EMBL/GenBank/DDBJ databases">
        <title>Sequencing the genomes of 1000 actinobacteria strains.</title>
        <authorList>
            <person name="Klenk H.-P."/>
        </authorList>
    </citation>
    <scope>NUCLEOTIDE SEQUENCE [LARGE SCALE GENOMIC DNA]</scope>
    <source>
        <strain evidence="3 4">DSM 45876</strain>
    </source>
</reference>
<organism evidence="3 4">
    <name type="scientific">Micromonospora jinlongensis</name>
    <dbReference type="NCBI Taxonomy" id="1287877"/>
    <lineage>
        <taxon>Bacteria</taxon>
        <taxon>Bacillati</taxon>
        <taxon>Actinomycetota</taxon>
        <taxon>Actinomycetes</taxon>
        <taxon>Micromonosporales</taxon>
        <taxon>Micromonosporaceae</taxon>
        <taxon>Micromonospora</taxon>
    </lineage>
</organism>
<dbReference type="CDD" id="cd07043">
    <property type="entry name" value="STAS_anti-anti-sigma_factors"/>
    <property type="match status" value="1"/>
</dbReference>
<evidence type="ECO:0000256" key="1">
    <source>
        <dbReference type="SAM" id="MobiDB-lite"/>
    </source>
</evidence>
<dbReference type="Pfam" id="PF01740">
    <property type="entry name" value="STAS"/>
    <property type="match status" value="1"/>
</dbReference>
<evidence type="ECO:0000259" key="2">
    <source>
        <dbReference type="PROSITE" id="PS50801"/>
    </source>
</evidence>